<keyword evidence="5" id="KW-1185">Reference proteome</keyword>
<dbReference type="STRING" id="190721.ACS15_1856"/>
<dbReference type="GeneID" id="61526056"/>
<dbReference type="KEGG" id="rin:ACS15_1856"/>
<dbReference type="Proteomes" id="UP000077927">
    <property type="component" value="Chromosome 1"/>
</dbReference>
<accession>A0A191ZWR1</accession>
<evidence type="ECO:0000313" key="4">
    <source>
        <dbReference type="Proteomes" id="UP000077927"/>
    </source>
</evidence>
<gene>
    <name evidence="2" type="ORF">A9Y76_08505</name>
    <name evidence="1" type="ORF">ACS15_1856</name>
    <name evidence="3" type="ORF">HGR00_18090</name>
</gene>
<dbReference type="OrthoDB" id="5522511at2"/>
<evidence type="ECO:0000313" key="1">
    <source>
        <dbReference type="EMBL" id="ANH73039.1"/>
    </source>
</evidence>
<reference evidence="1 4" key="1">
    <citation type="submission" date="2015-09" db="EMBL/GenBank/DDBJ databases">
        <authorList>
            <person name="Xu Y."/>
            <person name="Nagy A."/>
            <person name="Liu N.T."/>
            <person name="Nou X."/>
        </authorList>
    </citation>
    <scope>NUCLEOTIDE SEQUENCE [LARGE SCALE GENOMIC DNA]</scope>
    <source>
        <strain evidence="1 4">FC1138</strain>
    </source>
</reference>
<dbReference type="RefSeq" id="WP_021194410.1">
    <property type="nucleotide sequence ID" value="NZ_CP012605.1"/>
</dbReference>
<evidence type="ECO:0000313" key="5">
    <source>
        <dbReference type="Proteomes" id="UP000078572"/>
    </source>
</evidence>
<evidence type="ECO:0000313" key="3">
    <source>
        <dbReference type="EMBL" id="NMV39824.1"/>
    </source>
</evidence>
<dbReference type="Proteomes" id="UP000575469">
    <property type="component" value="Unassembled WGS sequence"/>
</dbReference>
<dbReference type="EMBL" id="CP012605">
    <property type="protein sequence ID" value="ANH73039.1"/>
    <property type="molecule type" value="Genomic_DNA"/>
</dbReference>
<protein>
    <submittedName>
        <fullName evidence="3">CHAP domain-containing protein</fullName>
    </submittedName>
    <submittedName>
        <fullName evidence="2">Cytoplasmic protein</fullName>
    </submittedName>
</protein>
<evidence type="ECO:0000313" key="2">
    <source>
        <dbReference type="EMBL" id="ANJ72506.1"/>
    </source>
</evidence>
<proteinExistence type="predicted"/>
<dbReference type="AlphaFoldDB" id="A0A191ZWR1"/>
<organism evidence="2 5">
    <name type="scientific">Ralstonia insidiosa</name>
    <dbReference type="NCBI Taxonomy" id="190721"/>
    <lineage>
        <taxon>Bacteria</taxon>
        <taxon>Pseudomonadati</taxon>
        <taxon>Pseudomonadota</taxon>
        <taxon>Betaproteobacteria</taxon>
        <taxon>Burkholderiales</taxon>
        <taxon>Burkholderiaceae</taxon>
        <taxon>Ralstonia</taxon>
    </lineage>
</organism>
<reference evidence="5" key="2">
    <citation type="submission" date="2016-06" db="EMBL/GenBank/DDBJ databases">
        <authorList>
            <person name="Xu Y."/>
            <person name="Nagy A."/>
            <person name="Yan X."/>
            <person name="Kim S.W."/>
            <person name="Haley B."/>
            <person name="Liu N.T."/>
            <person name="Nou X."/>
        </authorList>
    </citation>
    <scope>NUCLEOTIDE SEQUENCE [LARGE SCALE GENOMIC DNA]</scope>
    <source>
        <strain evidence="5">ATCC 49129</strain>
    </source>
</reference>
<dbReference type="Gene3D" id="3.90.1720.10">
    <property type="entry name" value="endopeptidase domain like (from Nostoc punctiforme)"/>
    <property type="match status" value="1"/>
</dbReference>
<evidence type="ECO:0000313" key="6">
    <source>
        <dbReference type="Proteomes" id="UP000575469"/>
    </source>
</evidence>
<dbReference type="Proteomes" id="UP000078572">
    <property type="component" value="Chromosome 1"/>
</dbReference>
<reference evidence="3 6" key="4">
    <citation type="submission" date="2020-04" db="EMBL/GenBank/DDBJ databases">
        <title>Ralstonia insidiosa genome sequencing and assembly.</title>
        <authorList>
            <person name="Martins R.C.R."/>
            <person name="Perdigao-Neto L.V."/>
            <person name="Levin A.S.S."/>
            <person name="Costa S.F."/>
        </authorList>
    </citation>
    <scope>NUCLEOTIDE SEQUENCE [LARGE SCALE GENOMIC DNA]</scope>
    <source>
        <strain evidence="3 6">5047</strain>
    </source>
</reference>
<dbReference type="PATRIC" id="fig|190721.6.peg.1838"/>
<sequence length="124" mass="13622">MPYDGNRAANYADIHVQPNSTGNCAKYVRKAIEWGGATLGRTHFAKDYGPVLEEAGFHTVLTAPRKGDIVVIQPAPGHPSGHMAIYNGTVWVSDFTQNDGPQGFYPGQAYRTAQPAYKIYRHDD</sequence>
<dbReference type="EMBL" id="CP016022">
    <property type="protein sequence ID" value="ANJ72506.1"/>
    <property type="molecule type" value="Genomic_DNA"/>
</dbReference>
<dbReference type="EMBL" id="JABBZM010000017">
    <property type="protein sequence ID" value="NMV39824.1"/>
    <property type="molecule type" value="Genomic_DNA"/>
</dbReference>
<name>A0A191ZWR1_9RALS</name>
<reference evidence="2" key="3">
    <citation type="submission" date="2016-06" db="EMBL/GenBank/DDBJ databases">
        <authorList>
            <person name="Kjaerup R.B."/>
            <person name="Dalgaard T.S."/>
            <person name="Juul-Madsen H.R."/>
        </authorList>
    </citation>
    <scope>NUCLEOTIDE SEQUENCE [LARGE SCALE GENOMIC DNA]</scope>
    <source>
        <strain evidence="2">ATCC 49129</strain>
    </source>
</reference>